<keyword evidence="1 4" id="KW-0479">Metal-binding</keyword>
<dbReference type="Pfam" id="PF00233">
    <property type="entry name" value="PDEase_I"/>
    <property type="match status" value="1"/>
</dbReference>
<evidence type="ECO:0000256" key="6">
    <source>
        <dbReference type="SAM" id="MobiDB-lite"/>
    </source>
</evidence>
<feature type="binding site" evidence="4">
    <location>
        <position position="392"/>
    </location>
    <ligand>
        <name>Zn(2+)</name>
        <dbReference type="ChEBI" id="CHEBI:29105"/>
        <label>1</label>
    </ligand>
</feature>
<organism evidence="8 9">
    <name type="scientific">Zygosaccharomyces rouxii</name>
    <dbReference type="NCBI Taxonomy" id="4956"/>
    <lineage>
        <taxon>Eukaryota</taxon>
        <taxon>Fungi</taxon>
        <taxon>Dikarya</taxon>
        <taxon>Ascomycota</taxon>
        <taxon>Saccharomycotina</taxon>
        <taxon>Saccharomycetes</taxon>
        <taxon>Saccharomycetales</taxon>
        <taxon>Saccharomycetaceae</taxon>
        <taxon>Zygosaccharomyces</taxon>
    </lineage>
</organism>
<dbReference type="InterPro" id="IPR023174">
    <property type="entry name" value="PDEase_CS"/>
</dbReference>
<name>A0A1Q3ADA6_ZYGRO</name>
<dbReference type="EMBL" id="BDGX01000037">
    <property type="protein sequence ID" value="GAV53714.1"/>
    <property type="molecule type" value="Genomic_DNA"/>
</dbReference>
<dbReference type="InterPro" id="IPR003607">
    <property type="entry name" value="HD/PDEase_dom"/>
</dbReference>
<evidence type="ECO:0000256" key="1">
    <source>
        <dbReference type="ARBA" id="ARBA00022723"/>
    </source>
</evidence>
<evidence type="ECO:0000259" key="7">
    <source>
        <dbReference type="PROSITE" id="PS51845"/>
    </source>
</evidence>
<dbReference type="PANTHER" id="PTHR11347">
    <property type="entry name" value="CYCLIC NUCLEOTIDE PHOSPHODIESTERASE"/>
    <property type="match status" value="1"/>
</dbReference>
<feature type="binding site" evidence="4">
    <location>
        <position position="290"/>
    </location>
    <ligand>
        <name>Zn(2+)</name>
        <dbReference type="ChEBI" id="CHEBI:29105"/>
        <label>1</label>
    </ligand>
</feature>
<feature type="compositionally biased region" description="Polar residues" evidence="6">
    <location>
        <begin position="428"/>
        <end position="438"/>
    </location>
</feature>
<dbReference type="Gene3D" id="1.10.1300.10">
    <property type="entry name" value="3'5'-cyclic nucleotide phosphodiesterase, catalytic domain"/>
    <property type="match status" value="1"/>
</dbReference>
<proteinExistence type="inferred from homology"/>
<dbReference type="InterPro" id="IPR036971">
    <property type="entry name" value="PDEase_catalytic_dom_sf"/>
</dbReference>
<dbReference type="PROSITE" id="PS51845">
    <property type="entry name" value="PDEASE_I_2"/>
    <property type="match status" value="1"/>
</dbReference>
<evidence type="ECO:0000313" key="8">
    <source>
        <dbReference type="EMBL" id="GAV53714.1"/>
    </source>
</evidence>
<dbReference type="GO" id="GO:0046872">
    <property type="term" value="F:metal ion binding"/>
    <property type="evidence" value="ECO:0007669"/>
    <property type="project" value="UniProtKB-KW"/>
</dbReference>
<comment type="similarity">
    <text evidence="5">Belongs to the cyclic nucleotide phosphodiesterase family.</text>
</comment>
<dbReference type="InterPro" id="IPR002073">
    <property type="entry name" value="PDEase_catalytic_dom"/>
</dbReference>
<accession>A0A1Q3ADA6</accession>
<feature type="active site" description="Proton donor" evidence="3">
    <location>
        <position position="253"/>
    </location>
</feature>
<evidence type="ECO:0000256" key="5">
    <source>
        <dbReference type="RuleBase" id="RU363067"/>
    </source>
</evidence>
<dbReference type="PRINTS" id="PR00387">
    <property type="entry name" value="PDIESTERASE1"/>
</dbReference>
<evidence type="ECO:0000256" key="2">
    <source>
        <dbReference type="ARBA" id="ARBA00022801"/>
    </source>
</evidence>
<feature type="binding site" evidence="4">
    <location>
        <position position="289"/>
    </location>
    <ligand>
        <name>Zn(2+)</name>
        <dbReference type="ChEBI" id="CHEBI:29105"/>
        <label>1</label>
    </ligand>
</feature>
<dbReference type="OrthoDB" id="546632at2759"/>
<dbReference type="EC" id="3.1.4.-" evidence="5"/>
<evidence type="ECO:0000313" key="9">
    <source>
        <dbReference type="Proteomes" id="UP000187013"/>
    </source>
</evidence>
<reference evidence="8 9" key="1">
    <citation type="submission" date="2016-08" db="EMBL/GenBank/DDBJ databases">
        <title>Draft genome sequence of allopolyploid Zygosaccharomyces rouxii.</title>
        <authorList>
            <person name="Watanabe J."/>
            <person name="Uehara K."/>
            <person name="Mogi Y."/>
            <person name="Tsukioka Y."/>
        </authorList>
    </citation>
    <scope>NUCLEOTIDE SEQUENCE [LARGE SCALE GENOMIC DNA]</scope>
    <source>
        <strain evidence="8 9">NBRC 110957</strain>
    </source>
</reference>
<evidence type="ECO:0000256" key="3">
    <source>
        <dbReference type="PIRSR" id="PIRSR623088-1"/>
    </source>
</evidence>
<dbReference type="Proteomes" id="UP000187013">
    <property type="component" value="Unassembled WGS sequence"/>
</dbReference>
<keyword evidence="2 5" id="KW-0378">Hydrolase</keyword>
<gene>
    <name evidence="8" type="ORF">ZYGR_0AK02160</name>
</gene>
<dbReference type="AlphaFoldDB" id="A0A1Q3ADA6"/>
<dbReference type="GO" id="GO:0007165">
    <property type="term" value="P:signal transduction"/>
    <property type="evidence" value="ECO:0007669"/>
    <property type="project" value="InterPro"/>
</dbReference>
<feature type="region of interest" description="Disordered" evidence="6">
    <location>
        <begin position="427"/>
        <end position="447"/>
    </location>
</feature>
<dbReference type="GO" id="GO:0004114">
    <property type="term" value="F:3',5'-cyclic-nucleotide phosphodiesterase activity"/>
    <property type="evidence" value="ECO:0007669"/>
    <property type="project" value="InterPro"/>
</dbReference>
<dbReference type="SUPFAM" id="SSF109604">
    <property type="entry name" value="HD-domain/PDEase-like"/>
    <property type="match status" value="1"/>
</dbReference>
<protein>
    <recommendedName>
        <fullName evidence="5">Phosphodiesterase</fullName>
        <ecNumber evidence="5">3.1.4.-</ecNumber>
    </recommendedName>
</protein>
<sequence length="518" mass="58864">MSSLFLVGGVTQDPLQDAIDTRFPSLFDRVVVLDDIDQLLLYLYRERVGAKYVTGVSTPSTSNTMKPWSFETGVALIVHRPNGTYKDLNPILQRFFPCFNAIALTESQLHDDGSALSILSSLQQLADICRNRIARMTYWMYEDEPFGSLYQMIRHLRFSQQMNQQANTIPRAIRSIDFASLLGVTPEMESRLWDSLDTWSFQAHSLQTKELVYCGFLLLRQCANDCKLAVQDNKLLLLLFTLESSYHQVNRFHNFRHAVDVMQAAWQLAKRLLTDPLQILLVTLAALGHDVGHPGANNQLLCKYNSPIALHYKERSVLESLHTDIFTSLLSDYWPQLISKSSQGRQHMELISEAIMATDMAFHGDYVRQLQESNRAVDDPRSLSSLILKAADISNVTRPLKISAQWAALITLEFDDCALLDRYKATGSKRNGNTSGSRSYDEGKNSPELEHGIGYSDDFHCSSPEHLTDNFPTIPAGQIFFIDTFAEQFFAEFCKAFPRVNFLVENVKSNREFWVSRS</sequence>
<feature type="binding site" evidence="4">
    <location>
        <position position="290"/>
    </location>
    <ligand>
        <name>Zn(2+)</name>
        <dbReference type="ChEBI" id="CHEBI:29105"/>
        <label>2</label>
    </ligand>
</feature>
<comment type="caution">
    <text evidence="8">The sequence shown here is derived from an EMBL/GenBank/DDBJ whole genome shotgun (WGS) entry which is preliminary data.</text>
</comment>
<evidence type="ECO:0000256" key="4">
    <source>
        <dbReference type="PIRSR" id="PIRSR623088-3"/>
    </source>
</evidence>
<dbReference type="SMART" id="SM00471">
    <property type="entry name" value="HDc"/>
    <property type="match status" value="1"/>
</dbReference>
<feature type="binding site" evidence="4">
    <location>
        <position position="257"/>
    </location>
    <ligand>
        <name>Zn(2+)</name>
        <dbReference type="ChEBI" id="CHEBI:29105"/>
        <label>1</label>
    </ligand>
</feature>
<comment type="cofactor">
    <cofactor evidence="5">
        <name>a divalent metal cation</name>
        <dbReference type="ChEBI" id="CHEBI:60240"/>
    </cofactor>
    <text evidence="5">Binds 2 divalent metal cations per subunit. Site 1 may preferentially bind zinc ions, while site 2 has a preference for magnesium and/or manganese ions.</text>
</comment>
<dbReference type="PROSITE" id="PS00126">
    <property type="entry name" value="PDEASE_I_1"/>
    <property type="match status" value="1"/>
</dbReference>
<dbReference type="InterPro" id="IPR023088">
    <property type="entry name" value="PDEase"/>
</dbReference>
<dbReference type="CDD" id="cd00077">
    <property type="entry name" value="HDc"/>
    <property type="match status" value="1"/>
</dbReference>
<feature type="domain" description="PDEase" evidence="7">
    <location>
        <begin position="174"/>
        <end position="518"/>
    </location>
</feature>